<dbReference type="Pfam" id="PF13487">
    <property type="entry name" value="HD_5"/>
    <property type="match status" value="1"/>
</dbReference>
<dbReference type="eggNOG" id="COG2206">
    <property type="taxonomic scope" value="Bacteria"/>
</dbReference>
<gene>
    <name evidence="2" type="ORF">SCABRO_01433</name>
</gene>
<comment type="caution">
    <text evidence="2">The sequence shown here is derived from an EMBL/GenBank/DDBJ whole genome shotgun (WGS) entry which is preliminary data.</text>
</comment>
<dbReference type="Gene3D" id="1.10.3210.10">
    <property type="entry name" value="Hypothetical protein af1432"/>
    <property type="match status" value="1"/>
</dbReference>
<dbReference type="SMART" id="SM00471">
    <property type="entry name" value="HDc"/>
    <property type="match status" value="1"/>
</dbReference>
<dbReference type="InterPro" id="IPR037522">
    <property type="entry name" value="HD_GYP_dom"/>
</dbReference>
<name>A0A0B0EQ85_9BACT</name>
<dbReference type="AlphaFoldDB" id="A0A0B0EQ85"/>
<dbReference type="InterPro" id="IPR003607">
    <property type="entry name" value="HD/PDEase_dom"/>
</dbReference>
<feature type="domain" description="HD-GYP" evidence="1">
    <location>
        <begin position="135"/>
        <end position="331"/>
    </location>
</feature>
<reference evidence="2 3" key="1">
    <citation type="submission" date="2014-10" db="EMBL/GenBank/DDBJ databases">
        <title>Draft genome of anammox bacterium scalindua brodae, obtained using differential coverage binning of sequence data from two enrichment reactors.</title>
        <authorList>
            <person name="Speth D.R."/>
            <person name="Russ L."/>
            <person name="Kartal B."/>
            <person name="Op den Camp H.J."/>
            <person name="Dutilh B.E."/>
            <person name="Jetten M.S."/>
        </authorList>
    </citation>
    <scope>NUCLEOTIDE SEQUENCE [LARGE SCALE GENOMIC DNA]</scope>
    <source>
        <strain evidence="2">RU1</strain>
    </source>
</reference>
<dbReference type="Proteomes" id="UP000030652">
    <property type="component" value="Unassembled WGS sequence"/>
</dbReference>
<sequence>MTTLSSTIEYTAISKDALVEDTKIDFDVFLKNDLSGRSRYILFCRGNQEFSADRKGELLNRNTHKLYISTKDTGKYLKYQEKNLRQIVEDYSKSSLQKSGALYQVAKNLTQDVMDDPKSGENIERASVWVDNAITHILQNENTFSSLFEVASHDYRTTTHSINVSVIGLLFGKYLSLKPNELESLGTGLLMHDIGKSTLPQDILNKQGDLTSEEFHEIKKHPKAGLDILEHNGRIDGLSLKVVIQHHENNDGTGYPYGIGGSDIHLFGHISRIVDAYDAMTSDRPYAAAMRPFATLAEIKKENKICFNEELLKEFICFLGLKNQRSKSMPT</sequence>
<dbReference type="CDD" id="cd00077">
    <property type="entry name" value="HDc"/>
    <property type="match status" value="1"/>
</dbReference>
<protein>
    <recommendedName>
        <fullName evidence="1">HD-GYP domain-containing protein</fullName>
    </recommendedName>
</protein>
<accession>A0A0B0EQ85</accession>
<dbReference type="SUPFAM" id="SSF109604">
    <property type="entry name" value="HD-domain/PDEase-like"/>
    <property type="match status" value="1"/>
</dbReference>
<dbReference type="PROSITE" id="PS51832">
    <property type="entry name" value="HD_GYP"/>
    <property type="match status" value="1"/>
</dbReference>
<evidence type="ECO:0000313" key="3">
    <source>
        <dbReference type="Proteomes" id="UP000030652"/>
    </source>
</evidence>
<dbReference type="PANTHER" id="PTHR43155:SF2">
    <property type="entry name" value="CYCLIC DI-GMP PHOSPHODIESTERASE PA4108"/>
    <property type="match status" value="1"/>
</dbReference>
<evidence type="ECO:0000313" key="2">
    <source>
        <dbReference type="EMBL" id="KHE92825.1"/>
    </source>
</evidence>
<evidence type="ECO:0000259" key="1">
    <source>
        <dbReference type="PROSITE" id="PS51832"/>
    </source>
</evidence>
<proteinExistence type="predicted"/>
<organism evidence="2 3">
    <name type="scientific">Candidatus Scalindua brodae</name>
    <dbReference type="NCBI Taxonomy" id="237368"/>
    <lineage>
        <taxon>Bacteria</taxon>
        <taxon>Pseudomonadati</taxon>
        <taxon>Planctomycetota</taxon>
        <taxon>Candidatus Brocadiia</taxon>
        <taxon>Candidatus Brocadiales</taxon>
        <taxon>Candidatus Scalinduaceae</taxon>
        <taxon>Candidatus Scalindua</taxon>
    </lineage>
</organism>
<dbReference type="EMBL" id="JRYO01000089">
    <property type="protein sequence ID" value="KHE92825.1"/>
    <property type="molecule type" value="Genomic_DNA"/>
</dbReference>
<dbReference type="PANTHER" id="PTHR43155">
    <property type="entry name" value="CYCLIC DI-GMP PHOSPHODIESTERASE PA4108-RELATED"/>
    <property type="match status" value="1"/>
</dbReference>